<evidence type="ECO:0000256" key="5">
    <source>
        <dbReference type="ARBA" id="ARBA00023015"/>
    </source>
</evidence>
<evidence type="ECO:0000256" key="7">
    <source>
        <dbReference type="ARBA" id="ARBA00023163"/>
    </source>
</evidence>
<sequence length="749" mass="82113">MAAGFLAAGSWNQVPPDAPISPIPVSPPACLPAVCRPGSGGQLVVLVATAAALSSSVALRTSTSAQAPVVQPVPASQQRVLVQATGSAQKGTQVQQLPRVQQVPQQVQQVQHVYPSQVQYVEGGEVVYTNGTIRTAYSYNPEAQLYGQSSGGAYFDSQASGGQVTTVVSSASGVPVHGMVGVAMDVGGSQIISSGGAYLIHGSGMESNRHHGSHSSRSSSAMLEMAIENLQKSEGITTHKSSLLNSHDLLLYSSVTVSVLYSGMTVSVLSSGVTVSVLYSGLQWLLDNYETAEGVSLPRSSLYNHYLRHCQEQKLEPVNAASFGKLIRSVFMGLRTRRLGTRGNSKYHYYGIRLKPESPLNRLQEDSQYMAMRQQPVHQKQRFKPLQKVDGMGDGLSGGSQHSSGTPEQSVAAQSQHHQQYIDVSHVLPPFPSPDLGSHPLPERITLNDIKKLQSLYRDHCETFWYSTAPSSDGATPLPNSEEEAEGVIPREKLVTLCKYEPVRLWMRSCDHILYQALVEILIPDVLRPVPSTLTQAIRNFAKSLEGWLTTAMSDFPQDIVRTKAAVVSAFAQTLRRYTSLNHLAQAARAVLQNTSQINQMLSDLNRVDFANVQEQASWVCQCDEAVVQRLEQDFKVTLQQQSSLDQWAAWLDNVVNQVLKPHEGSASFPRAARQFLLKWSFYSSMVIRDLTLRSAASFGSFHLIRLLYDEYMFYLVEHRVAQATGETPIAVMGEFSDLNSMMPMLMDK</sequence>
<keyword evidence="5" id="KW-0805">Transcription regulation</keyword>
<evidence type="ECO:0000313" key="14">
    <source>
        <dbReference type="Proteomes" id="UP000824540"/>
    </source>
</evidence>
<evidence type="ECO:0000256" key="1">
    <source>
        <dbReference type="ARBA" id="ARBA00004123"/>
    </source>
</evidence>
<protein>
    <recommendedName>
        <fullName evidence="9">DNA-binding protein RFX2</fullName>
    </recommendedName>
    <alternativeName>
        <fullName evidence="10">Regulatory factor X 2</fullName>
    </alternativeName>
</protein>
<evidence type="ECO:0000256" key="11">
    <source>
        <dbReference type="SAM" id="MobiDB-lite"/>
    </source>
</evidence>
<feature type="non-terminal residue" evidence="13">
    <location>
        <position position="749"/>
    </location>
</feature>
<dbReference type="Pfam" id="PF25340">
    <property type="entry name" value="BCD_RFX"/>
    <property type="match status" value="1"/>
</dbReference>
<dbReference type="Gene3D" id="1.10.10.10">
    <property type="entry name" value="Winged helix-like DNA-binding domain superfamily/Winged helix DNA-binding domain"/>
    <property type="match status" value="1"/>
</dbReference>
<name>A0A8T2PFG9_9TELE</name>
<dbReference type="InterPro" id="IPR039779">
    <property type="entry name" value="RFX-like"/>
</dbReference>
<dbReference type="InterPro" id="IPR057321">
    <property type="entry name" value="RFX1-4/6/8-like_BCD"/>
</dbReference>
<reference evidence="13" key="1">
    <citation type="thesis" date="2021" institute="BYU ScholarsArchive" country="Provo, UT, USA">
        <title>Applications of and Algorithms for Genome Assembly and Genomic Analyses with an Emphasis on Marine Teleosts.</title>
        <authorList>
            <person name="Pickett B.D."/>
        </authorList>
    </citation>
    <scope>NUCLEOTIDE SEQUENCE</scope>
    <source>
        <strain evidence="13">HI-2016</strain>
    </source>
</reference>
<dbReference type="Pfam" id="PF02257">
    <property type="entry name" value="RFX_DNA_binding"/>
    <property type="match status" value="1"/>
</dbReference>
<organism evidence="13 14">
    <name type="scientific">Albula glossodonta</name>
    <name type="common">roundjaw bonefish</name>
    <dbReference type="NCBI Taxonomy" id="121402"/>
    <lineage>
        <taxon>Eukaryota</taxon>
        <taxon>Metazoa</taxon>
        <taxon>Chordata</taxon>
        <taxon>Craniata</taxon>
        <taxon>Vertebrata</taxon>
        <taxon>Euteleostomi</taxon>
        <taxon>Actinopterygii</taxon>
        <taxon>Neopterygii</taxon>
        <taxon>Teleostei</taxon>
        <taxon>Albuliformes</taxon>
        <taxon>Albulidae</taxon>
        <taxon>Albula</taxon>
    </lineage>
</organism>
<dbReference type="Pfam" id="PF04589">
    <property type="entry name" value="RFX1_trans_act"/>
    <property type="match status" value="1"/>
</dbReference>
<dbReference type="GO" id="GO:0030030">
    <property type="term" value="P:cell projection organization"/>
    <property type="evidence" value="ECO:0007669"/>
    <property type="project" value="UniProtKB-KW"/>
</dbReference>
<evidence type="ECO:0000313" key="13">
    <source>
        <dbReference type="EMBL" id="KAG9351254.1"/>
    </source>
</evidence>
<dbReference type="PANTHER" id="PTHR12619:SF17">
    <property type="entry name" value="DNA-BINDING PROTEIN RFX2"/>
    <property type="match status" value="1"/>
</dbReference>
<keyword evidence="3" id="KW-0963">Cytoplasm</keyword>
<dbReference type="Proteomes" id="UP000824540">
    <property type="component" value="Unassembled WGS sequence"/>
</dbReference>
<keyword evidence="7" id="KW-0804">Transcription</keyword>
<feature type="region of interest" description="Disordered" evidence="11">
    <location>
        <begin position="373"/>
        <end position="416"/>
    </location>
</feature>
<dbReference type="AlphaFoldDB" id="A0A8T2PFG9"/>
<comment type="subcellular location">
    <subcellularLocation>
        <location evidence="2">Cytoplasm</location>
    </subcellularLocation>
    <subcellularLocation>
        <location evidence="1">Nucleus</location>
    </subcellularLocation>
</comment>
<evidence type="ECO:0000256" key="10">
    <source>
        <dbReference type="ARBA" id="ARBA00042136"/>
    </source>
</evidence>
<evidence type="ECO:0000256" key="6">
    <source>
        <dbReference type="ARBA" id="ARBA00023125"/>
    </source>
</evidence>
<keyword evidence="6" id="KW-0238">DNA-binding</keyword>
<dbReference type="InterPro" id="IPR007668">
    <property type="entry name" value="RFX1_trans_act"/>
</dbReference>
<evidence type="ECO:0000256" key="2">
    <source>
        <dbReference type="ARBA" id="ARBA00004496"/>
    </source>
</evidence>
<dbReference type="GO" id="GO:0000978">
    <property type="term" value="F:RNA polymerase II cis-regulatory region sequence-specific DNA binding"/>
    <property type="evidence" value="ECO:0007669"/>
    <property type="project" value="TreeGrafter"/>
</dbReference>
<feature type="domain" description="RFX-type winged-helix" evidence="12">
    <location>
        <begin position="281"/>
        <end position="356"/>
    </location>
</feature>
<dbReference type="GO" id="GO:0000981">
    <property type="term" value="F:DNA-binding transcription factor activity, RNA polymerase II-specific"/>
    <property type="evidence" value="ECO:0007669"/>
    <property type="project" value="TreeGrafter"/>
</dbReference>
<dbReference type="SUPFAM" id="SSF46785">
    <property type="entry name" value="Winged helix' DNA-binding domain"/>
    <property type="match status" value="1"/>
</dbReference>
<keyword evidence="14" id="KW-1185">Reference proteome</keyword>
<dbReference type="GO" id="GO:0005737">
    <property type="term" value="C:cytoplasm"/>
    <property type="evidence" value="ECO:0007669"/>
    <property type="project" value="UniProtKB-SubCell"/>
</dbReference>
<proteinExistence type="predicted"/>
<keyword evidence="4" id="KW-0970">Cilium biogenesis/degradation</keyword>
<dbReference type="InterPro" id="IPR036388">
    <property type="entry name" value="WH-like_DNA-bd_sf"/>
</dbReference>
<dbReference type="OrthoDB" id="10056949at2759"/>
<dbReference type="InterPro" id="IPR003150">
    <property type="entry name" value="DNA-bd_RFX"/>
</dbReference>
<accession>A0A8T2PFG9</accession>
<dbReference type="InterPro" id="IPR036390">
    <property type="entry name" value="WH_DNA-bd_sf"/>
</dbReference>
<evidence type="ECO:0000256" key="8">
    <source>
        <dbReference type="ARBA" id="ARBA00023242"/>
    </source>
</evidence>
<evidence type="ECO:0000259" key="12">
    <source>
        <dbReference type="PROSITE" id="PS51526"/>
    </source>
</evidence>
<gene>
    <name evidence="13" type="ORF">JZ751_025146</name>
</gene>
<evidence type="ECO:0000256" key="9">
    <source>
        <dbReference type="ARBA" id="ARBA00039910"/>
    </source>
</evidence>
<feature type="compositionally biased region" description="Polar residues" evidence="11">
    <location>
        <begin position="399"/>
        <end position="408"/>
    </location>
</feature>
<dbReference type="PROSITE" id="PS51526">
    <property type="entry name" value="RFX_DBD"/>
    <property type="match status" value="1"/>
</dbReference>
<dbReference type="EMBL" id="JAFBMS010000007">
    <property type="protein sequence ID" value="KAG9351254.1"/>
    <property type="molecule type" value="Genomic_DNA"/>
</dbReference>
<comment type="caution">
    <text evidence="13">The sequence shown here is derived from an EMBL/GenBank/DDBJ whole genome shotgun (WGS) entry which is preliminary data.</text>
</comment>
<keyword evidence="8" id="KW-0539">Nucleus</keyword>
<evidence type="ECO:0000256" key="3">
    <source>
        <dbReference type="ARBA" id="ARBA00022490"/>
    </source>
</evidence>
<dbReference type="PANTHER" id="PTHR12619">
    <property type="entry name" value="RFX TRANSCRIPTION FACTOR FAMILY"/>
    <property type="match status" value="1"/>
</dbReference>
<evidence type="ECO:0000256" key="4">
    <source>
        <dbReference type="ARBA" id="ARBA00022794"/>
    </source>
</evidence>
<dbReference type="GO" id="GO:0005634">
    <property type="term" value="C:nucleus"/>
    <property type="evidence" value="ECO:0007669"/>
    <property type="project" value="UniProtKB-SubCell"/>
</dbReference>
<dbReference type="FunFam" id="1.10.10.10:FF:000017">
    <property type="entry name" value="transcription factor RFX3 isoform X1"/>
    <property type="match status" value="1"/>
</dbReference>